<dbReference type="HOGENOM" id="CLU_3175552_0_0_1"/>
<dbReference type="AlphaFoldDB" id="K9F7D9"/>
<dbReference type="InParanoid" id="K9F7D9"/>
<dbReference type="EMBL" id="AKCT01000315">
    <property type="protein sequence ID" value="EKV05009.1"/>
    <property type="molecule type" value="Genomic_DNA"/>
</dbReference>
<accession>K9F7D9</accession>
<sequence length="47" mass="5452">MKSESSTHEYYQIKPSFQLNYLILMMVSTARSFSCRRSTNRAATSQT</sequence>
<organism evidence="1 2">
    <name type="scientific">Penicillium digitatum (strain PHI26 / CECT 20796)</name>
    <name type="common">Green mold</name>
    <dbReference type="NCBI Taxonomy" id="1170229"/>
    <lineage>
        <taxon>Eukaryota</taxon>
        <taxon>Fungi</taxon>
        <taxon>Dikarya</taxon>
        <taxon>Ascomycota</taxon>
        <taxon>Pezizomycotina</taxon>
        <taxon>Eurotiomycetes</taxon>
        <taxon>Eurotiomycetidae</taxon>
        <taxon>Eurotiales</taxon>
        <taxon>Aspergillaceae</taxon>
        <taxon>Penicillium</taxon>
    </lineage>
</organism>
<dbReference type="Proteomes" id="UP000009882">
    <property type="component" value="Unassembled WGS sequence"/>
</dbReference>
<reference evidence="2" key="1">
    <citation type="journal article" date="2012" name="BMC Genomics">
        <title>Genome sequence of the necrotrophic fungus Penicillium digitatum, the main postharvest pathogen of citrus.</title>
        <authorList>
            <person name="Marcet-Houben M."/>
            <person name="Ballester A.-R."/>
            <person name="de la Fuente B."/>
            <person name="Harries E."/>
            <person name="Marcos J.F."/>
            <person name="Gonzalez-Candelas L."/>
            <person name="Gabaldon T."/>
        </authorList>
    </citation>
    <scope>NUCLEOTIDE SEQUENCE [LARGE SCALE GENOMIC DNA]</scope>
    <source>
        <strain evidence="2">PHI26 / CECT 20796</strain>
    </source>
</reference>
<comment type="caution">
    <text evidence="1">The sequence shown here is derived from an EMBL/GenBank/DDBJ whole genome shotgun (WGS) entry which is preliminary data.</text>
</comment>
<keyword evidence="2" id="KW-1185">Reference proteome</keyword>
<gene>
    <name evidence="1" type="ORF">PDIG_85760</name>
</gene>
<evidence type="ECO:0000313" key="2">
    <source>
        <dbReference type="Proteomes" id="UP000009882"/>
    </source>
</evidence>
<protein>
    <submittedName>
        <fullName evidence="1">Uncharacterized protein</fullName>
    </submittedName>
</protein>
<name>K9F7D9_PEND2</name>
<proteinExistence type="predicted"/>
<evidence type="ECO:0000313" key="1">
    <source>
        <dbReference type="EMBL" id="EKV05009.1"/>
    </source>
</evidence>